<evidence type="ECO:0000313" key="2">
    <source>
        <dbReference type="Proteomes" id="UP000290649"/>
    </source>
</evidence>
<gene>
    <name evidence="1" type="primary">fbpA</name>
    <name evidence="1" type="ORF">DS745_22145</name>
</gene>
<organism evidence="1 2">
    <name type="scientific">Anaerobacillus alkaliphilus</name>
    <dbReference type="NCBI Taxonomy" id="1548597"/>
    <lineage>
        <taxon>Bacteria</taxon>
        <taxon>Bacillati</taxon>
        <taxon>Bacillota</taxon>
        <taxon>Bacilli</taxon>
        <taxon>Bacillales</taxon>
        <taxon>Bacillaceae</taxon>
        <taxon>Anaerobacillus</taxon>
    </lineage>
</organism>
<dbReference type="InterPro" id="IPR025072">
    <property type="entry name" value="Fur_reg_FbpA"/>
</dbReference>
<sequence>MGELRNAVEARKKKLIIKIIASGIYKINDSHLFECTLSDIEKIYQNLASKRKSSRI</sequence>
<protein>
    <submittedName>
        <fullName evidence="1">Fur-regulated basic protein FbpA</fullName>
    </submittedName>
</protein>
<accession>A0A4Q0VLW6</accession>
<dbReference type="RefSeq" id="WP_129080394.1">
    <property type="nucleotide sequence ID" value="NZ_QOUX01000047.1"/>
</dbReference>
<keyword evidence="2" id="KW-1185">Reference proteome</keyword>
<evidence type="ECO:0000313" key="1">
    <source>
        <dbReference type="EMBL" id="RXI96417.1"/>
    </source>
</evidence>
<dbReference type="EMBL" id="QOUX01000047">
    <property type="protein sequence ID" value="RXI96417.1"/>
    <property type="molecule type" value="Genomic_DNA"/>
</dbReference>
<reference evidence="1 2" key="1">
    <citation type="journal article" date="2019" name="Int. J. Syst. Evol. Microbiol.">
        <title>Anaerobacillus alkaliphilus sp. nov., a novel alkaliphilic and moderately halophilic bacterium.</title>
        <authorList>
            <person name="Borsodi A.K."/>
            <person name="Aszalos J.M."/>
            <person name="Bihari P."/>
            <person name="Nagy I."/>
            <person name="Schumann P."/>
            <person name="Sproer C."/>
            <person name="Kovacs A.L."/>
            <person name="Boka K."/>
            <person name="Dobosy P."/>
            <person name="Ovari M."/>
            <person name="Szili-Kovacs T."/>
            <person name="Toth E."/>
        </authorList>
    </citation>
    <scope>NUCLEOTIDE SEQUENCE [LARGE SCALE GENOMIC DNA]</scope>
    <source>
        <strain evidence="1 2">B16-10</strain>
    </source>
</reference>
<dbReference type="AlphaFoldDB" id="A0A4Q0VLW6"/>
<name>A0A4Q0VLW6_9BACI</name>
<dbReference type="Proteomes" id="UP000290649">
    <property type="component" value="Unassembled WGS sequence"/>
</dbReference>
<proteinExistence type="predicted"/>
<dbReference type="Pfam" id="PF13076">
    <property type="entry name" value="Fur_reg_FbpA"/>
    <property type="match status" value="1"/>
</dbReference>
<comment type="caution">
    <text evidence="1">The sequence shown here is derived from an EMBL/GenBank/DDBJ whole genome shotgun (WGS) entry which is preliminary data.</text>
</comment>